<dbReference type="GO" id="GO:0051228">
    <property type="term" value="P:mitotic spindle disassembly"/>
    <property type="evidence" value="ECO:0007669"/>
    <property type="project" value="TreeGrafter"/>
</dbReference>
<dbReference type="InterPro" id="IPR003959">
    <property type="entry name" value="ATPase_AAA_core"/>
</dbReference>
<dbReference type="Gene3D" id="3.10.330.10">
    <property type="match status" value="1"/>
</dbReference>
<dbReference type="InterPro" id="IPR003960">
    <property type="entry name" value="ATPase_AAA_CS"/>
</dbReference>
<dbReference type="InterPro" id="IPR029067">
    <property type="entry name" value="CDC48_domain_2-like_sf"/>
</dbReference>
<dbReference type="Gene3D" id="6.10.20.150">
    <property type="match status" value="1"/>
</dbReference>
<dbReference type="InterPro" id="IPR009010">
    <property type="entry name" value="Asp_de-COase-like_dom_sf"/>
</dbReference>
<dbReference type="PROSITE" id="PS00674">
    <property type="entry name" value="AAA"/>
    <property type="match status" value="1"/>
</dbReference>
<dbReference type="SMART" id="SM00382">
    <property type="entry name" value="AAA"/>
    <property type="match status" value="1"/>
</dbReference>
<dbReference type="Proteomes" id="UP000015105">
    <property type="component" value="Chromosome 1D"/>
</dbReference>
<dbReference type="Pfam" id="PF00004">
    <property type="entry name" value="AAA"/>
    <property type="match status" value="2"/>
</dbReference>
<dbReference type="Gramene" id="AET1Gv20554000.1">
    <property type="protein sequence ID" value="AET1Gv20554000.1"/>
    <property type="gene ID" value="AET1Gv20554000"/>
</dbReference>
<dbReference type="Pfam" id="PF02933">
    <property type="entry name" value="CDC48_2"/>
    <property type="match status" value="1"/>
</dbReference>
<dbReference type="FunFam" id="2.40.40.20:FF:000003">
    <property type="entry name" value="Transitional endoplasmic reticulum ATPase"/>
    <property type="match status" value="1"/>
</dbReference>
<dbReference type="PANTHER" id="PTHR23077:SF179">
    <property type="entry name" value="AAA+ ATPASE DOMAIN-CONTAINING PROTEIN"/>
    <property type="match status" value="1"/>
</dbReference>
<dbReference type="GO" id="GO:0034098">
    <property type="term" value="C:VCP-NPL4-UFD1 AAA ATPase complex"/>
    <property type="evidence" value="ECO:0007669"/>
    <property type="project" value="TreeGrafter"/>
</dbReference>
<keyword evidence="2 4" id="KW-0547">Nucleotide-binding</keyword>
<dbReference type="PANTHER" id="PTHR23077">
    <property type="entry name" value="AAA-FAMILY ATPASE"/>
    <property type="match status" value="1"/>
</dbReference>
<dbReference type="GO" id="GO:0005829">
    <property type="term" value="C:cytosol"/>
    <property type="evidence" value="ECO:0007669"/>
    <property type="project" value="TreeGrafter"/>
</dbReference>
<feature type="region of interest" description="Disordered" evidence="5">
    <location>
        <begin position="551"/>
        <end position="573"/>
    </location>
</feature>
<dbReference type="FunFam" id="3.10.330.10:FF:000001">
    <property type="entry name" value="Cell division control 48"/>
    <property type="match status" value="1"/>
</dbReference>
<dbReference type="GO" id="GO:0016887">
    <property type="term" value="F:ATP hydrolysis activity"/>
    <property type="evidence" value="ECO:0007669"/>
    <property type="project" value="InterPro"/>
</dbReference>
<keyword evidence="3 4" id="KW-0067">ATP-binding</keyword>
<dbReference type="GO" id="GO:0030970">
    <property type="term" value="P:retrograde protein transport, ER to cytosol"/>
    <property type="evidence" value="ECO:0007669"/>
    <property type="project" value="TreeGrafter"/>
</dbReference>
<dbReference type="InterPro" id="IPR050168">
    <property type="entry name" value="AAA_ATPase_domain"/>
</dbReference>
<comment type="similarity">
    <text evidence="4">Belongs to the AAA ATPase family.</text>
</comment>
<dbReference type="SUPFAM" id="SSF50692">
    <property type="entry name" value="ADC-like"/>
    <property type="match status" value="1"/>
</dbReference>
<keyword evidence="1" id="KW-0677">Repeat</keyword>
<dbReference type="GO" id="GO:0031593">
    <property type="term" value="F:polyubiquitin modification-dependent protein binding"/>
    <property type="evidence" value="ECO:0007669"/>
    <property type="project" value="TreeGrafter"/>
</dbReference>
<dbReference type="SUPFAM" id="SSF54585">
    <property type="entry name" value="Cdc48 domain 2-like"/>
    <property type="match status" value="1"/>
</dbReference>
<dbReference type="GO" id="GO:0005524">
    <property type="term" value="F:ATP binding"/>
    <property type="evidence" value="ECO:0007669"/>
    <property type="project" value="UniProtKB-KW"/>
</dbReference>
<dbReference type="Gene3D" id="3.40.50.300">
    <property type="entry name" value="P-loop containing nucleotide triphosphate hydrolases"/>
    <property type="match status" value="2"/>
</dbReference>
<name>A0A452YWG7_AEGTS</name>
<reference evidence="10" key="1">
    <citation type="journal article" date="2014" name="Science">
        <title>Ancient hybridizations among the ancestral genomes of bread wheat.</title>
        <authorList>
            <consortium name="International Wheat Genome Sequencing Consortium,"/>
            <person name="Marcussen T."/>
            <person name="Sandve S.R."/>
            <person name="Heier L."/>
            <person name="Spannagl M."/>
            <person name="Pfeifer M."/>
            <person name="Jakobsen K.S."/>
            <person name="Wulff B.B."/>
            <person name="Steuernagel B."/>
            <person name="Mayer K.F."/>
            <person name="Olsen O.A."/>
        </authorList>
    </citation>
    <scope>NUCLEOTIDE SEQUENCE [LARGE SCALE GENOMIC DNA]</scope>
    <source>
        <strain evidence="10">cv. AL8/78</strain>
    </source>
</reference>
<evidence type="ECO:0000256" key="5">
    <source>
        <dbReference type="SAM" id="MobiDB-lite"/>
    </source>
</evidence>
<dbReference type="InterPro" id="IPR003593">
    <property type="entry name" value="AAA+_ATPase"/>
</dbReference>
<dbReference type="Pfam" id="PF02359">
    <property type="entry name" value="CDC48_N"/>
    <property type="match status" value="1"/>
</dbReference>
<reference evidence="9" key="3">
    <citation type="journal article" date="2017" name="Nature">
        <title>Genome sequence of the progenitor of the wheat D genome Aegilops tauschii.</title>
        <authorList>
            <person name="Luo M.C."/>
            <person name="Gu Y.Q."/>
            <person name="Puiu D."/>
            <person name="Wang H."/>
            <person name="Twardziok S.O."/>
            <person name="Deal K.R."/>
            <person name="Huo N."/>
            <person name="Zhu T."/>
            <person name="Wang L."/>
            <person name="Wang Y."/>
            <person name="McGuire P.E."/>
            <person name="Liu S."/>
            <person name="Long H."/>
            <person name="Ramasamy R.K."/>
            <person name="Rodriguez J.C."/>
            <person name="Van S.L."/>
            <person name="Yuan L."/>
            <person name="Wang Z."/>
            <person name="Xia Z."/>
            <person name="Xiao L."/>
            <person name="Anderson O.D."/>
            <person name="Ouyang S."/>
            <person name="Liang Y."/>
            <person name="Zimin A.V."/>
            <person name="Pertea G."/>
            <person name="Qi P."/>
            <person name="Bennetzen J.L."/>
            <person name="Dai X."/>
            <person name="Dawson M.W."/>
            <person name="Muller H.G."/>
            <person name="Kugler K."/>
            <person name="Rivarola-Duarte L."/>
            <person name="Spannagl M."/>
            <person name="Mayer K.F.X."/>
            <person name="Lu F.H."/>
            <person name="Bevan M.W."/>
            <person name="Leroy P."/>
            <person name="Li P."/>
            <person name="You F.M."/>
            <person name="Sun Q."/>
            <person name="Liu Z."/>
            <person name="Lyons E."/>
            <person name="Wicker T."/>
            <person name="Salzberg S.L."/>
            <person name="Devos K.M."/>
            <person name="Dvorak J."/>
        </authorList>
    </citation>
    <scope>NUCLEOTIDE SEQUENCE [LARGE SCALE GENOMIC DNA]</scope>
    <source>
        <strain evidence="9">cv. AL8/78</strain>
    </source>
</reference>
<dbReference type="FunFam" id="3.40.50.300:FF:002861">
    <property type="entry name" value="Cell division control protein 48 homolog E"/>
    <property type="match status" value="1"/>
</dbReference>
<feature type="domain" description="CDC48" evidence="7">
    <location>
        <begin position="123"/>
        <end position="189"/>
    </location>
</feature>
<evidence type="ECO:0000259" key="7">
    <source>
        <dbReference type="SMART" id="SM01072"/>
    </source>
</evidence>
<dbReference type="InterPro" id="IPR041569">
    <property type="entry name" value="AAA_lid_3"/>
</dbReference>
<sequence>QGDASGKKDYSTAILERKKSPNRLVVDEATNDENSTVALHPDTMDSLELFHGDIVLLKGKKRKDTVCILLPDDTCDKTKVRMNKVVRKNLRVRLGDVVSVHQCPDVKYGKRVHVLPVDDTVEGIAGNLFEAFLRPYFLEAYRPLRKGDLFLVRGGMTSVEFKVVETDPAEYCIVASDTEIFCDGEPVKREDEERLDDVGYDDVGGVRKQMAQIRELVELPLRHPQLFKCIGVKPPKGILLYGPPGTGKTLIARAVANETGAFFFLINGPEIMSKMAGESESNLRKSKGVLFYGPPGCGKTLLAKAIANECQANFISIKGPELLTMWFGESEANVREIFDKARGSAPCVLFFDELDSIATQRGNSVGDAGGAADRVLNQLLTEMDGMNAKKTVFIIGATNRPDIIDPALLRPGRLDQLIYIPLPDVESRLQIFRACLRKSPVAKDVDLNALAKYTQGFSGADITEICQRACKYAIRENIEKDMEKERRLKENPEAMEEDEVDEIKAAHFEESMRYARRSVSDADIRKYQAFAQTLQQSRGFGSEFRFADQPATGTTAVTDPFASSATAAEEDDL</sequence>
<feature type="domain" description="AAA+ ATPase" evidence="6">
    <location>
        <begin position="285"/>
        <end position="424"/>
    </location>
</feature>
<dbReference type="GO" id="GO:0005634">
    <property type="term" value="C:nucleus"/>
    <property type="evidence" value="ECO:0007669"/>
    <property type="project" value="TreeGrafter"/>
</dbReference>
<dbReference type="InterPro" id="IPR027417">
    <property type="entry name" value="P-loop_NTPase"/>
</dbReference>
<evidence type="ECO:0000256" key="4">
    <source>
        <dbReference type="RuleBase" id="RU003651"/>
    </source>
</evidence>
<organism evidence="9 10">
    <name type="scientific">Aegilops tauschii subsp. strangulata</name>
    <name type="common">Goatgrass</name>
    <dbReference type="NCBI Taxonomy" id="200361"/>
    <lineage>
        <taxon>Eukaryota</taxon>
        <taxon>Viridiplantae</taxon>
        <taxon>Streptophyta</taxon>
        <taxon>Embryophyta</taxon>
        <taxon>Tracheophyta</taxon>
        <taxon>Spermatophyta</taxon>
        <taxon>Magnoliopsida</taxon>
        <taxon>Liliopsida</taxon>
        <taxon>Poales</taxon>
        <taxon>Poaceae</taxon>
        <taxon>BOP clade</taxon>
        <taxon>Pooideae</taxon>
        <taxon>Triticodae</taxon>
        <taxon>Triticeae</taxon>
        <taxon>Triticinae</taxon>
        <taxon>Aegilops</taxon>
    </lineage>
</organism>
<dbReference type="EnsemblPlants" id="AET1Gv20554000.1">
    <property type="protein sequence ID" value="AET1Gv20554000.1"/>
    <property type="gene ID" value="AET1Gv20554000"/>
</dbReference>
<evidence type="ECO:0000313" key="9">
    <source>
        <dbReference type="EnsemblPlants" id="AET1Gv20554000.1"/>
    </source>
</evidence>
<accession>A0A452YWG7</accession>
<protein>
    <recommendedName>
        <fullName evidence="11">AAA+ ATPase domain-containing protein</fullName>
    </recommendedName>
</protein>
<evidence type="ECO:0000256" key="3">
    <source>
        <dbReference type="ARBA" id="ARBA00022840"/>
    </source>
</evidence>
<dbReference type="SMART" id="SM01072">
    <property type="entry name" value="CDC48_2"/>
    <property type="match status" value="1"/>
</dbReference>
<dbReference type="Pfam" id="PF17862">
    <property type="entry name" value="AAA_lid_3"/>
    <property type="match status" value="1"/>
</dbReference>
<reference evidence="9" key="4">
    <citation type="submission" date="2019-03" db="UniProtKB">
        <authorList>
            <consortium name="EnsemblPlants"/>
        </authorList>
    </citation>
    <scope>IDENTIFICATION</scope>
</reference>
<reference evidence="9" key="5">
    <citation type="journal article" date="2021" name="G3 (Bethesda)">
        <title>Aegilops tauschii genome assembly Aet v5.0 features greater sequence contiguity and improved annotation.</title>
        <authorList>
            <person name="Wang L."/>
            <person name="Zhu T."/>
            <person name="Rodriguez J.C."/>
            <person name="Deal K.R."/>
            <person name="Dubcovsky J."/>
            <person name="McGuire P.E."/>
            <person name="Lux T."/>
            <person name="Spannagl M."/>
            <person name="Mayer K.F.X."/>
            <person name="Baldrich P."/>
            <person name="Meyers B.C."/>
            <person name="Huo N."/>
            <person name="Gu Y.Q."/>
            <person name="Zhou H."/>
            <person name="Devos K.M."/>
            <person name="Bennetzen J.L."/>
            <person name="Unver T."/>
            <person name="Budak H."/>
            <person name="Gulick P.J."/>
            <person name="Galiba G."/>
            <person name="Kalapos B."/>
            <person name="Nelson D.R."/>
            <person name="Li P."/>
            <person name="You F.M."/>
            <person name="Luo M.C."/>
            <person name="Dvorak J."/>
        </authorList>
    </citation>
    <scope>NUCLEOTIDE SEQUENCE [LARGE SCALE GENOMIC DNA]</scope>
    <source>
        <strain evidence="9">cv. AL8/78</strain>
    </source>
</reference>
<dbReference type="FunFam" id="3.40.50.300:FF:000018">
    <property type="entry name" value="Cell division control 48"/>
    <property type="match status" value="1"/>
</dbReference>
<dbReference type="Gene3D" id="2.40.40.20">
    <property type="match status" value="1"/>
</dbReference>
<evidence type="ECO:0008006" key="11">
    <source>
        <dbReference type="Google" id="ProtNLM"/>
    </source>
</evidence>
<dbReference type="AlphaFoldDB" id="A0A452YWG7"/>
<dbReference type="SUPFAM" id="SSF52540">
    <property type="entry name" value="P-loop containing nucleoside triphosphate hydrolases"/>
    <property type="match status" value="2"/>
</dbReference>
<evidence type="ECO:0000313" key="10">
    <source>
        <dbReference type="Proteomes" id="UP000015105"/>
    </source>
</evidence>
<evidence type="ECO:0000259" key="8">
    <source>
        <dbReference type="SMART" id="SM01073"/>
    </source>
</evidence>
<dbReference type="InterPro" id="IPR004201">
    <property type="entry name" value="Cdc48_dom2"/>
</dbReference>
<dbReference type="GO" id="GO:0097352">
    <property type="term" value="P:autophagosome maturation"/>
    <property type="evidence" value="ECO:0007669"/>
    <property type="project" value="TreeGrafter"/>
</dbReference>
<reference evidence="10" key="2">
    <citation type="journal article" date="2017" name="Nat. Plants">
        <title>The Aegilops tauschii genome reveals multiple impacts of transposons.</title>
        <authorList>
            <person name="Zhao G."/>
            <person name="Zou C."/>
            <person name="Li K."/>
            <person name="Wang K."/>
            <person name="Li T."/>
            <person name="Gao L."/>
            <person name="Zhang X."/>
            <person name="Wang H."/>
            <person name="Yang Z."/>
            <person name="Liu X."/>
            <person name="Jiang W."/>
            <person name="Mao L."/>
            <person name="Kong X."/>
            <person name="Jiao Y."/>
            <person name="Jia J."/>
        </authorList>
    </citation>
    <scope>NUCLEOTIDE SEQUENCE [LARGE SCALE GENOMIC DNA]</scope>
    <source>
        <strain evidence="10">cv. AL8/78</strain>
    </source>
</reference>
<keyword evidence="10" id="KW-1185">Reference proteome</keyword>
<proteinExistence type="inferred from homology"/>
<feature type="compositionally biased region" description="Polar residues" evidence="5">
    <location>
        <begin position="551"/>
        <end position="566"/>
    </location>
</feature>
<feature type="domain" description="CDC48 N-terminal subdomain" evidence="8">
    <location>
        <begin position="23"/>
        <end position="106"/>
    </location>
</feature>
<dbReference type="InterPro" id="IPR003338">
    <property type="entry name" value="CDC4_N-term_subdom"/>
</dbReference>
<evidence type="ECO:0000256" key="2">
    <source>
        <dbReference type="ARBA" id="ARBA00022741"/>
    </source>
</evidence>
<dbReference type="SMART" id="SM01073">
    <property type="entry name" value="CDC48_N"/>
    <property type="match status" value="1"/>
</dbReference>
<evidence type="ECO:0000256" key="1">
    <source>
        <dbReference type="ARBA" id="ARBA00022737"/>
    </source>
</evidence>
<evidence type="ECO:0000259" key="6">
    <source>
        <dbReference type="SMART" id="SM00382"/>
    </source>
</evidence>